<proteinExistence type="predicted"/>
<dbReference type="Gene3D" id="3.40.30.10">
    <property type="entry name" value="Glutaredoxin"/>
    <property type="match status" value="1"/>
</dbReference>
<reference evidence="2" key="1">
    <citation type="submission" date="2022-04" db="EMBL/GenBank/DDBJ databases">
        <title>Human microbiome associated bacterial genomes.</title>
        <authorList>
            <person name="Sandstrom S."/>
            <person name="Salamzade R."/>
            <person name="Kalan L.R."/>
        </authorList>
    </citation>
    <scope>NUCLEOTIDE SEQUENCE</scope>
    <source>
        <strain evidence="2">P3-SID1762</strain>
    </source>
</reference>
<sequence>MSLLRGGDAFPALELLEVGGTRRTIPAVFAGQYGVVLFSRGAGCRSCVEQLRAFQRGLRRLSAAGIAVVAVTADEEPITAELVARYGLTFPIGHSVDVEQITAATGAFVTVDPPQLQTTGFVLDPDGTVVISVYSCGTLGQLVPDDVLELIRELPQHADANRKQADR</sequence>
<name>A0AAW5Q7K1_9ACTN</name>
<dbReference type="GeneID" id="69642541"/>
<dbReference type="AlphaFoldDB" id="A0AAW5Q7K1"/>
<protein>
    <submittedName>
        <fullName evidence="2">Peroxiredoxin family protein</fullName>
    </submittedName>
</protein>
<dbReference type="Proteomes" id="UP001206890">
    <property type="component" value="Unassembled WGS sequence"/>
</dbReference>
<organism evidence="2 3">
    <name type="scientific">Dietzia cinnamea</name>
    <dbReference type="NCBI Taxonomy" id="321318"/>
    <lineage>
        <taxon>Bacteria</taxon>
        <taxon>Bacillati</taxon>
        <taxon>Actinomycetota</taxon>
        <taxon>Actinomycetes</taxon>
        <taxon>Mycobacteriales</taxon>
        <taxon>Dietziaceae</taxon>
        <taxon>Dietzia</taxon>
    </lineage>
</organism>
<dbReference type="EMBL" id="JALXTC010000026">
    <property type="protein sequence ID" value="MCT2117580.1"/>
    <property type="molecule type" value="Genomic_DNA"/>
</dbReference>
<comment type="caution">
    <text evidence="2">The sequence shown here is derived from an EMBL/GenBank/DDBJ whole genome shotgun (WGS) entry which is preliminary data.</text>
</comment>
<dbReference type="Pfam" id="PF00578">
    <property type="entry name" value="AhpC-TSA"/>
    <property type="match status" value="1"/>
</dbReference>
<dbReference type="RefSeq" id="WP_024357647.1">
    <property type="nucleotide sequence ID" value="NZ_JALXRO010000028.1"/>
</dbReference>
<evidence type="ECO:0000259" key="1">
    <source>
        <dbReference type="PROSITE" id="PS51352"/>
    </source>
</evidence>
<accession>A0AAW5Q7K1</accession>
<dbReference type="InterPro" id="IPR000866">
    <property type="entry name" value="AhpC/TSA"/>
</dbReference>
<evidence type="ECO:0000313" key="2">
    <source>
        <dbReference type="EMBL" id="MCT2117580.1"/>
    </source>
</evidence>
<dbReference type="GO" id="GO:0016209">
    <property type="term" value="F:antioxidant activity"/>
    <property type="evidence" value="ECO:0007669"/>
    <property type="project" value="InterPro"/>
</dbReference>
<dbReference type="SUPFAM" id="SSF52833">
    <property type="entry name" value="Thioredoxin-like"/>
    <property type="match status" value="1"/>
</dbReference>
<dbReference type="InterPro" id="IPR036249">
    <property type="entry name" value="Thioredoxin-like_sf"/>
</dbReference>
<gene>
    <name evidence="2" type="ORF">M3D93_07390</name>
</gene>
<evidence type="ECO:0000313" key="3">
    <source>
        <dbReference type="Proteomes" id="UP001206890"/>
    </source>
</evidence>
<dbReference type="InterPro" id="IPR013766">
    <property type="entry name" value="Thioredoxin_domain"/>
</dbReference>
<feature type="domain" description="Thioredoxin" evidence="1">
    <location>
        <begin position="4"/>
        <end position="156"/>
    </location>
</feature>
<dbReference type="GO" id="GO:0016491">
    <property type="term" value="F:oxidoreductase activity"/>
    <property type="evidence" value="ECO:0007669"/>
    <property type="project" value="InterPro"/>
</dbReference>
<dbReference type="PROSITE" id="PS51352">
    <property type="entry name" value="THIOREDOXIN_2"/>
    <property type="match status" value="1"/>
</dbReference>